<accession>A0A1G8ICU9</accession>
<evidence type="ECO:0000256" key="7">
    <source>
        <dbReference type="SAM" id="MobiDB-lite"/>
    </source>
</evidence>
<feature type="transmembrane region" description="Helical" evidence="8">
    <location>
        <begin position="106"/>
        <end position="124"/>
    </location>
</feature>
<evidence type="ECO:0000313" key="9">
    <source>
        <dbReference type="EMBL" id="SDI16682.1"/>
    </source>
</evidence>
<evidence type="ECO:0000256" key="4">
    <source>
        <dbReference type="ARBA" id="ARBA00022692"/>
    </source>
</evidence>
<evidence type="ECO:0000256" key="6">
    <source>
        <dbReference type="ARBA" id="ARBA00023136"/>
    </source>
</evidence>
<keyword evidence="6 8" id="KW-0472">Membrane</keyword>
<dbReference type="SUPFAM" id="SSF103473">
    <property type="entry name" value="MFS general substrate transporter"/>
    <property type="match status" value="1"/>
</dbReference>
<dbReference type="Pfam" id="PF05977">
    <property type="entry name" value="MFS_3"/>
    <property type="match status" value="1"/>
</dbReference>
<evidence type="ECO:0000256" key="5">
    <source>
        <dbReference type="ARBA" id="ARBA00022989"/>
    </source>
</evidence>
<feature type="transmembrane region" description="Helical" evidence="8">
    <location>
        <begin position="73"/>
        <end position="94"/>
    </location>
</feature>
<evidence type="ECO:0000256" key="8">
    <source>
        <dbReference type="SAM" id="Phobius"/>
    </source>
</evidence>
<keyword evidence="4 8" id="KW-0812">Transmembrane</keyword>
<dbReference type="Gene3D" id="1.20.1250.20">
    <property type="entry name" value="MFS general substrate transporter like domains"/>
    <property type="match status" value="1"/>
</dbReference>
<dbReference type="PANTHER" id="PTHR23513">
    <property type="entry name" value="INTEGRAL MEMBRANE EFFLUX PROTEIN-RELATED"/>
    <property type="match status" value="1"/>
</dbReference>
<keyword evidence="5 8" id="KW-1133">Transmembrane helix</keyword>
<dbReference type="InterPro" id="IPR036259">
    <property type="entry name" value="MFS_trans_sf"/>
</dbReference>
<evidence type="ECO:0000256" key="2">
    <source>
        <dbReference type="ARBA" id="ARBA00022448"/>
    </source>
</evidence>
<protein>
    <submittedName>
        <fullName evidence="9">Transmembrane secretion effector</fullName>
    </submittedName>
</protein>
<feature type="transmembrane region" description="Helical" evidence="8">
    <location>
        <begin position="130"/>
        <end position="152"/>
    </location>
</feature>
<name>A0A1G8ICU9_9BURK</name>
<dbReference type="PANTHER" id="PTHR23513:SF9">
    <property type="entry name" value="ENTEROBACTIN EXPORTER ENTS"/>
    <property type="match status" value="1"/>
</dbReference>
<organism evidence="9 10">
    <name type="scientific">Paraburkholderia phenazinium</name>
    <dbReference type="NCBI Taxonomy" id="60549"/>
    <lineage>
        <taxon>Bacteria</taxon>
        <taxon>Pseudomonadati</taxon>
        <taxon>Pseudomonadota</taxon>
        <taxon>Betaproteobacteria</taxon>
        <taxon>Burkholderiales</taxon>
        <taxon>Burkholderiaceae</taxon>
        <taxon>Paraburkholderia</taxon>
    </lineage>
</organism>
<feature type="region of interest" description="Disordered" evidence="7">
    <location>
        <begin position="1"/>
        <end position="21"/>
    </location>
</feature>
<proteinExistence type="predicted"/>
<keyword evidence="3" id="KW-1003">Cell membrane</keyword>
<dbReference type="EMBL" id="FNCJ01000018">
    <property type="protein sequence ID" value="SDI16682.1"/>
    <property type="molecule type" value="Genomic_DNA"/>
</dbReference>
<dbReference type="AlphaFoldDB" id="A0A1G8ICU9"/>
<evidence type="ECO:0000256" key="1">
    <source>
        <dbReference type="ARBA" id="ARBA00004651"/>
    </source>
</evidence>
<dbReference type="InterPro" id="IPR010290">
    <property type="entry name" value="TM_effector"/>
</dbReference>
<gene>
    <name evidence="9" type="ORF">SAMN05216466_11848</name>
</gene>
<evidence type="ECO:0000256" key="3">
    <source>
        <dbReference type="ARBA" id="ARBA00022475"/>
    </source>
</evidence>
<comment type="subcellular location">
    <subcellularLocation>
        <location evidence="1">Cell membrane</location>
        <topology evidence="1">Multi-pass membrane protein</topology>
    </subcellularLocation>
</comment>
<sequence>MPEVPYRMDTQVDPPPEASASSRTQADSVFKYRAFLLFWVARICLALAVRAESVTLGWQVYNVARATKSVEQSAFLVGMVGLSQFVPLFMLTLLAGTVADRCDRRAILQICTVVEIGCALVFAVSRSMLVSLIALIASGAADMISVYVRLTLVQIVTPDAMRGRVPAAAGLFIGGSAGRHTRVSGAICGVLGPL</sequence>
<keyword evidence="2" id="KW-0813">Transport</keyword>
<dbReference type="Proteomes" id="UP000199706">
    <property type="component" value="Unassembled WGS sequence"/>
</dbReference>
<evidence type="ECO:0000313" key="10">
    <source>
        <dbReference type="Proteomes" id="UP000199706"/>
    </source>
</evidence>
<dbReference type="GO" id="GO:0005886">
    <property type="term" value="C:plasma membrane"/>
    <property type="evidence" value="ECO:0007669"/>
    <property type="project" value="UniProtKB-SubCell"/>
</dbReference>
<reference evidence="9 10" key="1">
    <citation type="submission" date="2016-10" db="EMBL/GenBank/DDBJ databases">
        <authorList>
            <person name="de Groot N.N."/>
        </authorList>
    </citation>
    <scope>NUCLEOTIDE SEQUENCE [LARGE SCALE GENOMIC DNA]</scope>
    <source>
        <strain evidence="9 10">LMG 2247</strain>
    </source>
</reference>